<evidence type="ECO:0000313" key="2">
    <source>
        <dbReference type="Proteomes" id="UP001209878"/>
    </source>
</evidence>
<sequence>MNIVYGSPLNTYKGQEDGVVRSPSPVRLAKDEGHRSCRRSELRELAAAHKITAKPVDLLVKDGFSSMDAAELLDKEDLSQSKIPRGQQKLLLKALQPRQATEAEQTTEQTAEVTEATTAATATCEDGATDPARGRQNQLANETECDVYSQLMYDHLRTIQGATATTPTPQPIAGRGHTQRAATVTTSHFEHCATMPRL</sequence>
<accession>A0AAD9UGE9</accession>
<dbReference type="Proteomes" id="UP001209878">
    <property type="component" value="Unassembled WGS sequence"/>
</dbReference>
<name>A0AAD9UGE9_RIDPI</name>
<evidence type="ECO:0000313" key="1">
    <source>
        <dbReference type="EMBL" id="KAK2188523.1"/>
    </source>
</evidence>
<reference evidence="1" key="1">
    <citation type="journal article" date="2023" name="Mol. Biol. Evol.">
        <title>Third-Generation Sequencing Reveals the Adaptive Role of the Epigenome in Three Deep-Sea Polychaetes.</title>
        <authorList>
            <person name="Perez M."/>
            <person name="Aroh O."/>
            <person name="Sun Y."/>
            <person name="Lan Y."/>
            <person name="Juniper S.K."/>
            <person name="Young C.R."/>
            <person name="Angers B."/>
            <person name="Qian P.Y."/>
        </authorList>
    </citation>
    <scope>NUCLEOTIDE SEQUENCE</scope>
    <source>
        <strain evidence="1">R07B-5</strain>
    </source>
</reference>
<keyword evidence="2" id="KW-1185">Reference proteome</keyword>
<comment type="caution">
    <text evidence="1">The sequence shown here is derived from an EMBL/GenBank/DDBJ whole genome shotgun (WGS) entry which is preliminary data.</text>
</comment>
<proteinExistence type="predicted"/>
<dbReference type="EMBL" id="JAODUO010000129">
    <property type="protein sequence ID" value="KAK2188523.1"/>
    <property type="molecule type" value="Genomic_DNA"/>
</dbReference>
<protein>
    <submittedName>
        <fullName evidence="1">Uncharacterized protein</fullName>
    </submittedName>
</protein>
<organism evidence="1 2">
    <name type="scientific">Ridgeia piscesae</name>
    <name type="common">Tubeworm</name>
    <dbReference type="NCBI Taxonomy" id="27915"/>
    <lineage>
        <taxon>Eukaryota</taxon>
        <taxon>Metazoa</taxon>
        <taxon>Spiralia</taxon>
        <taxon>Lophotrochozoa</taxon>
        <taxon>Annelida</taxon>
        <taxon>Polychaeta</taxon>
        <taxon>Sedentaria</taxon>
        <taxon>Canalipalpata</taxon>
        <taxon>Sabellida</taxon>
        <taxon>Siboglinidae</taxon>
        <taxon>Ridgeia</taxon>
    </lineage>
</organism>
<gene>
    <name evidence="1" type="ORF">NP493_129g01021</name>
</gene>
<dbReference type="AlphaFoldDB" id="A0AAD9UGE9"/>